<dbReference type="SUPFAM" id="SSF54211">
    <property type="entry name" value="Ribosomal protein S5 domain 2-like"/>
    <property type="match status" value="1"/>
</dbReference>
<evidence type="ECO:0000256" key="2">
    <source>
        <dbReference type="ARBA" id="ARBA00012052"/>
    </source>
</evidence>
<gene>
    <name evidence="10 13" type="primary">ispE</name>
    <name evidence="13" type="ORF">ACFFIT_06835</name>
</gene>
<evidence type="ECO:0000256" key="6">
    <source>
        <dbReference type="ARBA" id="ARBA00022777"/>
    </source>
</evidence>
<dbReference type="NCBIfam" id="TIGR00154">
    <property type="entry name" value="ispE"/>
    <property type="match status" value="1"/>
</dbReference>
<keyword evidence="5 10" id="KW-0547">Nucleotide-binding</keyword>
<feature type="active site" evidence="10">
    <location>
        <position position="158"/>
    </location>
</feature>
<evidence type="ECO:0000256" key="8">
    <source>
        <dbReference type="ARBA" id="ARBA00023229"/>
    </source>
</evidence>
<comment type="function">
    <text evidence="10">Catalyzes the phosphorylation of the position 2 hydroxy group of 4-diphosphocytidyl-2C-methyl-D-erythritol.</text>
</comment>
<dbReference type="InterPro" id="IPR036554">
    <property type="entry name" value="GHMP_kinase_C_sf"/>
</dbReference>
<keyword evidence="7 10" id="KW-0067">ATP-binding</keyword>
<evidence type="ECO:0000256" key="5">
    <source>
        <dbReference type="ARBA" id="ARBA00022741"/>
    </source>
</evidence>
<dbReference type="PIRSF" id="PIRSF010376">
    <property type="entry name" value="IspE"/>
    <property type="match status" value="1"/>
</dbReference>
<dbReference type="InterPro" id="IPR004424">
    <property type="entry name" value="IspE"/>
</dbReference>
<dbReference type="EC" id="2.7.1.148" evidence="2 10"/>
<sequence length="297" mass="33932">MKLKIFSPAKLNLFLSITGRRSDGYHELETLFQLLNVGDEILFEYEESKVITEKPKIELFFSKKTHHHKFTRNITLHPKEDNLIIKAADLLYEFAVERNLKRKFTDISILLDKKMPLGAGLGAGSSNAASTLIALNQIWQLYLPVDILAKIAVNLGADVPIFIINRSAFATGVGDVITPVDLNERWYLLIFPNKSIPTQALFQSNLLKRDYPKKTWHEWLHSPYFNVFTPVASKLFNEVQEAIDWLTNYSEPFMSGTGSTVFAIFEDHEQALNIQKKVPSMWWSIVAKGVNSNQLLY</sequence>
<keyword evidence="14" id="KW-1185">Reference proteome</keyword>
<comment type="similarity">
    <text evidence="1 10">Belongs to the GHMP kinase family. IspE subfamily.</text>
</comment>
<dbReference type="RefSeq" id="WP_385876907.1">
    <property type="nucleotide sequence ID" value="NZ_JBHLXE010000076.1"/>
</dbReference>
<dbReference type="PANTHER" id="PTHR43527:SF2">
    <property type="entry name" value="4-DIPHOSPHOCYTIDYL-2-C-METHYL-D-ERYTHRITOL KINASE, CHLOROPLASTIC"/>
    <property type="match status" value="1"/>
</dbReference>
<comment type="caution">
    <text evidence="13">The sequence shown here is derived from an EMBL/GenBank/DDBJ whole genome shotgun (WGS) entry which is preliminary data.</text>
</comment>
<dbReference type="SUPFAM" id="SSF55060">
    <property type="entry name" value="GHMP Kinase, C-terminal domain"/>
    <property type="match status" value="1"/>
</dbReference>
<feature type="active site" evidence="10">
    <location>
        <position position="10"/>
    </location>
</feature>
<evidence type="ECO:0000313" key="13">
    <source>
        <dbReference type="EMBL" id="MFC0179801.1"/>
    </source>
</evidence>
<dbReference type="InterPro" id="IPR020568">
    <property type="entry name" value="Ribosomal_Su5_D2-typ_SF"/>
</dbReference>
<dbReference type="InterPro" id="IPR014721">
    <property type="entry name" value="Ribsml_uS5_D2-typ_fold_subgr"/>
</dbReference>
<keyword evidence="6 10" id="KW-0418">Kinase</keyword>
<dbReference type="Pfam" id="PF08544">
    <property type="entry name" value="GHMP_kinases_C"/>
    <property type="match status" value="1"/>
</dbReference>
<evidence type="ECO:0000256" key="10">
    <source>
        <dbReference type="HAMAP-Rule" id="MF_00061"/>
    </source>
</evidence>
<dbReference type="Pfam" id="PF00288">
    <property type="entry name" value="GHMP_kinases_N"/>
    <property type="match status" value="1"/>
</dbReference>
<evidence type="ECO:0000256" key="1">
    <source>
        <dbReference type="ARBA" id="ARBA00009684"/>
    </source>
</evidence>
<protein>
    <recommendedName>
        <fullName evidence="3 10">4-diphosphocytidyl-2-C-methyl-D-erythritol kinase</fullName>
        <shortName evidence="10">CMK</shortName>
        <ecNumber evidence="2 10">2.7.1.148</ecNumber>
    </recommendedName>
    <alternativeName>
        <fullName evidence="9 10">4-(cytidine-5'-diphospho)-2-C-methyl-D-erythritol kinase</fullName>
    </alternativeName>
</protein>
<evidence type="ECO:0000259" key="12">
    <source>
        <dbReference type="Pfam" id="PF08544"/>
    </source>
</evidence>
<evidence type="ECO:0000256" key="9">
    <source>
        <dbReference type="ARBA" id="ARBA00032554"/>
    </source>
</evidence>
<evidence type="ECO:0000256" key="7">
    <source>
        <dbReference type="ARBA" id="ARBA00022840"/>
    </source>
</evidence>
<dbReference type="PANTHER" id="PTHR43527">
    <property type="entry name" value="4-DIPHOSPHOCYTIDYL-2-C-METHYL-D-ERYTHRITOL KINASE, CHLOROPLASTIC"/>
    <property type="match status" value="1"/>
</dbReference>
<comment type="catalytic activity">
    <reaction evidence="10">
        <text>4-CDP-2-C-methyl-D-erythritol + ATP = 4-CDP-2-C-methyl-D-erythritol 2-phosphate + ADP + H(+)</text>
        <dbReference type="Rhea" id="RHEA:18437"/>
        <dbReference type="ChEBI" id="CHEBI:15378"/>
        <dbReference type="ChEBI" id="CHEBI:30616"/>
        <dbReference type="ChEBI" id="CHEBI:57823"/>
        <dbReference type="ChEBI" id="CHEBI:57919"/>
        <dbReference type="ChEBI" id="CHEBI:456216"/>
        <dbReference type="EC" id="2.7.1.148"/>
    </reaction>
</comment>
<dbReference type="Gene3D" id="3.30.70.890">
    <property type="entry name" value="GHMP kinase, C-terminal domain"/>
    <property type="match status" value="1"/>
</dbReference>
<name>A0ABV6CE14_9GAMM</name>
<keyword evidence="4 10" id="KW-0808">Transferase</keyword>
<keyword evidence="8 10" id="KW-0414">Isoprene biosynthesis</keyword>
<accession>A0ABV6CE14</accession>
<dbReference type="InterPro" id="IPR006204">
    <property type="entry name" value="GHMP_kinase_N_dom"/>
</dbReference>
<feature type="domain" description="GHMP kinase C-terminal" evidence="12">
    <location>
        <begin position="217"/>
        <end position="281"/>
    </location>
</feature>
<dbReference type="Gene3D" id="3.30.230.10">
    <property type="match status" value="1"/>
</dbReference>
<evidence type="ECO:0000313" key="14">
    <source>
        <dbReference type="Proteomes" id="UP001589758"/>
    </source>
</evidence>
<evidence type="ECO:0000256" key="3">
    <source>
        <dbReference type="ARBA" id="ARBA00017473"/>
    </source>
</evidence>
<reference evidence="13 14" key="1">
    <citation type="submission" date="2024-09" db="EMBL/GenBank/DDBJ databases">
        <authorList>
            <person name="Sun Q."/>
            <person name="Mori K."/>
        </authorList>
    </citation>
    <scope>NUCLEOTIDE SEQUENCE [LARGE SCALE GENOMIC DNA]</scope>
    <source>
        <strain evidence="13 14">CCM 8545</strain>
    </source>
</reference>
<comment type="subunit">
    <text evidence="10">Homodimer.</text>
</comment>
<evidence type="ECO:0000256" key="4">
    <source>
        <dbReference type="ARBA" id="ARBA00022679"/>
    </source>
</evidence>
<proteinExistence type="inferred from homology"/>
<dbReference type="Proteomes" id="UP001589758">
    <property type="component" value="Unassembled WGS sequence"/>
</dbReference>
<dbReference type="EMBL" id="JBHLXE010000076">
    <property type="protein sequence ID" value="MFC0179801.1"/>
    <property type="molecule type" value="Genomic_DNA"/>
</dbReference>
<feature type="domain" description="GHMP kinase N-terminal" evidence="11">
    <location>
        <begin position="82"/>
        <end position="163"/>
    </location>
</feature>
<dbReference type="GO" id="GO:0050515">
    <property type="term" value="F:4-(cytidine 5'-diphospho)-2-C-methyl-D-erythritol kinase activity"/>
    <property type="evidence" value="ECO:0007669"/>
    <property type="project" value="UniProtKB-EC"/>
</dbReference>
<comment type="pathway">
    <text evidence="10">Isoprenoid biosynthesis; isopentenyl diphosphate biosynthesis via DXP pathway; isopentenyl diphosphate from 1-deoxy-D-xylulose 5-phosphate: step 3/6.</text>
</comment>
<comment type="caution">
    <text evidence="10">Lacks conserved residue(s) required for the propagation of feature annotation.</text>
</comment>
<dbReference type="HAMAP" id="MF_00061">
    <property type="entry name" value="IspE"/>
    <property type="match status" value="1"/>
</dbReference>
<organism evidence="13 14">
    <name type="scientific">Thorsellia kenyensis</name>
    <dbReference type="NCBI Taxonomy" id="1549888"/>
    <lineage>
        <taxon>Bacteria</taxon>
        <taxon>Pseudomonadati</taxon>
        <taxon>Pseudomonadota</taxon>
        <taxon>Gammaproteobacteria</taxon>
        <taxon>Enterobacterales</taxon>
        <taxon>Thorselliaceae</taxon>
        <taxon>Thorsellia</taxon>
    </lineage>
</organism>
<evidence type="ECO:0000259" key="11">
    <source>
        <dbReference type="Pfam" id="PF00288"/>
    </source>
</evidence>
<dbReference type="InterPro" id="IPR013750">
    <property type="entry name" value="GHMP_kinase_C_dom"/>
</dbReference>